<gene>
    <name evidence="2" type="ORF">LOC68_13230</name>
</gene>
<dbReference type="AlphaFoldDB" id="A0A9X1MN87"/>
<proteinExistence type="predicted"/>
<evidence type="ECO:0000256" key="1">
    <source>
        <dbReference type="SAM" id="SignalP"/>
    </source>
</evidence>
<protein>
    <submittedName>
        <fullName evidence="2">Carboxypeptidase-like regulatory domain-containing protein</fullName>
    </submittedName>
</protein>
<evidence type="ECO:0000313" key="3">
    <source>
        <dbReference type="Proteomes" id="UP001139103"/>
    </source>
</evidence>
<keyword evidence="1" id="KW-0732">Signal</keyword>
<keyword evidence="2" id="KW-0378">Hydrolase</keyword>
<reference evidence="2" key="1">
    <citation type="submission" date="2021-11" db="EMBL/GenBank/DDBJ databases">
        <title>Genome sequence.</title>
        <authorList>
            <person name="Sun Q."/>
        </authorList>
    </citation>
    <scope>NUCLEOTIDE SEQUENCE</scope>
    <source>
        <strain evidence="2">JC732</strain>
    </source>
</reference>
<feature type="signal peptide" evidence="1">
    <location>
        <begin position="1"/>
        <end position="24"/>
    </location>
</feature>
<keyword evidence="2" id="KW-0645">Protease</keyword>
<keyword evidence="3" id="KW-1185">Reference proteome</keyword>
<name>A0A9X1MN87_9BACT</name>
<dbReference type="PROSITE" id="PS51257">
    <property type="entry name" value="PROKAR_LIPOPROTEIN"/>
    <property type="match status" value="1"/>
</dbReference>
<dbReference type="EMBL" id="JAJKFT010000010">
    <property type="protein sequence ID" value="MCC9629360.1"/>
    <property type="molecule type" value="Genomic_DNA"/>
</dbReference>
<evidence type="ECO:0000313" key="2">
    <source>
        <dbReference type="EMBL" id="MCC9629360.1"/>
    </source>
</evidence>
<sequence>MIQRTSTAALIAATLLAGGCFSSSGPGLHKVTGTVTKDGVPFVGASVEFSPVGDGATSYGHTDESGNFSLFYSTGKPGAVPGTHRVEVIGGAKAGTAKAAELDPQKPAPAPVEASKGKTIEAVVGEGGNNHIEIEL</sequence>
<comment type="caution">
    <text evidence="2">The sequence shown here is derived from an EMBL/GenBank/DDBJ whole genome shotgun (WGS) entry which is preliminary data.</text>
</comment>
<feature type="chain" id="PRO_5040909314" evidence="1">
    <location>
        <begin position="25"/>
        <end position="136"/>
    </location>
</feature>
<dbReference type="GO" id="GO:0004180">
    <property type="term" value="F:carboxypeptidase activity"/>
    <property type="evidence" value="ECO:0007669"/>
    <property type="project" value="UniProtKB-KW"/>
</dbReference>
<keyword evidence="2" id="KW-0121">Carboxypeptidase</keyword>
<dbReference type="Proteomes" id="UP001139103">
    <property type="component" value="Unassembled WGS sequence"/>
</dbReference>
<organism evidence="2 3">
    <name type="scientific">Blastopirellula sediminis</name>
    <dbReference type="NCBI Taxonomy" id="2894196"/>
    <lineage>
        <taxon>Bacteria</taxon>
        <taxon>Pseudomonadati</taxon>
        <taxon>Planctomycetota</taxon>
        <taxon>Planctomycetia</taxon>
        <taxon>Pirellulales</taxon>
        <taxon>Pirellulaceae</taxon>
        <taxon>Blastopirellula</taxon>
    </lineage>
</organism>
<accession>A0A9X1MN87</accession>
<dbReference type="RefSeq" id="WP_230219274.1">
    <property type="nucleotide sequence ID" value="NZ_JAJKFT010000010.1"/>
</dbReference>